<name>A0A5M6DLE4_9BACT</name>
<dbReference type="EMBL" id="VWOX01000001">
    <property type="protein sequence ID" value="KAA5547039.1"/>
    <property type="molecule type" value="Genomic_DNA"/>
</dbReference>
<evidence type="ECO:0000313" key="2">
    <source>
        <dbReference type="EMBL" id="KAA5547039.1"/>
    </source>
</evidence>
<accession>A0A5M6DLE4</accession>
<evidence type="ECO:0000313" key="3">
    <source>
        <dbReference type="Proteomes" id="UP000324479"/>
    </source>
</evidence>
<organism evidence="2 3">
    <name type="scientific">Roseiconus nitratireducens</name>
    <dbReference type="NCBI Taxonomy" id="2605748"/>
    <lineage>
        <taxon>Bacteria</taxon>
        <taxon>Pseudomonadati</taxon>
        <taxon>Planctomycetota</taxon>
        <taxon>Planctomycetia</taxon>
        <taxon>Pirellulales</taxon>
        <taxon>Pirellulaceae</taxon>
        <taxon>Roseiconus</taxon>
    </lineage>
</organism>
<proteinExistence type="predicted"/>
<dbReference type="Proteomes" id="UP000324479">
    <property type="component" value="Unassembled WGS sequence"/>
</dbReference>
<keyword evidence="3" id="KW-1185">Reference proteome</keyword>
<dbReference type="RefSeq" id="WP_150074146.1">
    <property type="nucleotide sequence ID" value="NZ_VWOX01000001.1"/>
</dbReference>
<feature type="compositionally biased region" description="Polar residues" evidence="1">
    <location>
        <begin position="13"/>
        <end position="30"/>
    </location>
</feature>
<sequence length="122" mass="13262">MNSASDGPHDEQAASSPPTQVTPHDQQSGPIRQFVSTIKNAEQQVGEHIIRALEHDDTVAVLTTVAIGPDGQQHLISAALDPERMSLVQEILAEANRHRDPEEPCLGYHCLIEPKRGSDSPE</sequence>
<evidence type="ECO:0000256" key="1">
    <source>
        <dbReference type="SAM" id="MobiDB-lite"/>
    </source>
</evidence>
<gene>
    <name evidence="2" type="ORF">FYK55_01065</name>
</gene>
<dbReference type="AlphaFoldDB" id="A0A5M6DLE4"/>
<comment type="caution">
    <text evidence="2">The sequence shown here is derived from an EMBL/GenBank/DDBJ whole genome shotgun (WGS) entry which is preliminary data.</text>
</comment>
<protein>
    <submittedName>
        <fullName evidence="2">Uncharacterized protein</fullName>
    </submittedName>
</protein>
<feature type="region of interest" description="Disordered" evidence="1">
    <location>
        <begin position="1"/>
        <end position="30"/>
    </location>
</feature>
<reference evidence="2 3" key="1">
    <citation type="submission" date="2019-08" db="EMBL/GenBank/DDBJ databases">
        <authorList>
            <person name="Dhanesh K."/>
            <person name="Kumar G."/>
            <person name="Sasikala C."/>
            <person name="Venkata Ramana C."/>
        </authorList>
    </citation>
    <scope>NUCLEOTIDE SEQUENCE [LARGE SCALE GENOMIC DNA]</scope>
    <source>
        <strain evidence="2 3">JC645</strain>
    </source>
</reference>